<feature type="transmembrane region" description="Helical" evidence="1">
    <location>
        <begin position="162"/>
        <end position="192"/>
    </location>
</feature>
<dbReference type="EMBL" id="JACCCQ010000001">
    <property type="protein sequence ID" value="NYF57344.1"/>
    <property type="molecule type" value="Genomic_DNA"/>
</dbReference>
<reference evidence="2 3" key="1">
    <citation type="submission" date="2020-07" db="EMBL/GenBank/DDBJ databases">
        <title>Sequencing the genomes of 1000 actinobacteria strains.</title>
        <authorList>
            <person name="Klenk H.-P."/>
        </authorList>
    </citation>
    <scope>NUCLEOTIDE SEQUENCE [LARGE SCALE GENOMIC DNA]</scope>
    <source>
        <strain evidence="2 3">DSM 43814</strain>
    </source>
</reference>
<dbReference type="Pfam" id="PF12679">
    <property type="entry name" value="ABC2_membrane_2"/>
    <property type="match status" value="1"/>
</dbReference>
<evidence type="ECO:0000256" key="1">
    <source>
        <dbReference type="SAM" id="Phobius"/>
    </source>
</evidence>
<keyword evidence="1" id="KW-1133">Transmembrane helix</keyword>
<keyword evidence="3" id="KW-1185">Reference proteome</keyword>
<proteinExistence type="predicted"/>
<comment type="caution">
    <text evidence="2">The sequence shown here is derived from an EMBL/GenBank/DDBJ whole genome shotgun (WGS) entry which is preliminary data.</text>
</comment>
<evidence type="ECO:0000313" key="2">
    <source>
        <dbReference type="EMBL" id="NYF57344.1"/>
    </source>
</evidence>
<dbReference type="Proteomes" id="UP000631553">
    <property type="component" value="Unassembled WGS sequence"/>
</dbReference>
<accession>A0ABX2RPZ0</accession>
<evidence type="ECO:0008006" key="4">
    <source>
        <dbReference type="Google" id="ProtNLM"/>
    </source>
</evidence>
<sequence>MNLVRAEVERLAARRFVQLMVVLLALAFTITTATTLVGSHQPSASEVAEAEAQVAQVIRSMEADHQRCLQVKAGELPVDENSYLPADCSELDPVLRDRLPVVADYLSGVFVFGQQAGSLLYFLIAFLVLFGFLVGASYIGADLNSGGVVNLLLWRPRRLTVLGAKLGTLLGVVTLLSLVATVVYLGTFWTIAQTAGLPGRLDGPFWQNLGAVYGRGMLLVLLASTLGFGIATLGRHTSAALGAVAAYAVVWELGARLVFEIVDVARPDQLMLSTYIGAWLNGRMELYDDQVCRNSTGFGFCDGTYTITWAPALLVLLALAGAVTAAAFAVFRRRDLI</sequence>
<name>A0ABX2RPZ0_9ACTN</name>
<feature type="transmembrane region" description="Helical" evidence="1">
    <location>
        <begin position="240"/>
        <end position="259"/>
    </location>
</feature>
<protein>
    <recommendedName>
        <fullName evidence="4">ABC-2 family transporter protein</fullName>
    </recommendedName>
</protein>
<keyword evidence="1" id="KW-0472">Membrane</keyword>
<organism evidence="2 3">
    <name type="scientific">Micromonospora purpureochromogenes</name>
    <dbReference type="NCBI Taxonomy" id="47872"/>
    <lineage>
        <taxon>Bacteria</taxon>
        <taxon>Bacillati</taxon>
        <taxon>Actinomycetota</taxon>
        <taxon>Actinomycetes</taxon>
        <taxon>Micromonosporales</taxon>
        <taxon>Micromonosporaceae</taxon>
        <taxon>Micromonospora</taxon>
    </lineage>
</organism>
<keyword evidence="1" id="KW-0812">Transmembrane</keyword>
<dbReference type="RefSeq" id="WP_179803461.1">
    <property type="nucleotide sequence ID" value="NZ_JACCCQ010000001.1"/>
</dbReference>
<feature type="transmembrane region" description="Helical" evidence="1">
    <location>
        <begin position="119"/>
        <end position="141"/>
    </location>
</feature>
<feature type="transmembrane region" description="Helical" evidence="1">
    <location>
        <begin position="309"/>
        <end position="331"/>
    </location>
</feature>
<evidence type="ECO:0000313" key="3">
    <source>
        <dbReference type="Proteomes" id="UP000631553"/>
    </source>
</evidence>
<gene>
    <name evidence="2" type="ORF">HDA35_003175</name>
</gene>
<feature type="transmembrane region" description="Helical" evidence="1">
    <location>
        <begin position="16"/>
        <end position="37"/>
    </location>
</feature>
<feature type="transmembrane region" description="Helical" evidence="1">
    <location>
        <begin position="212"/>
        <end position="233"/>
    </location>
</feature>